<dbReference type="EMBL" id="CAJVPU010000380">
    <property type="protein sequence ID" value="CAG8448599.1"/>
    <property type="molecule type" value="Genomic_DNA"/>
</dbReference>
<dbReference type="Proteomes" id="UP000789702">
    <property type="component" value="Unassembled WGS sequence"/>
</dbReference>
<name>A0ACA9K2P8_9GLOM</name>
<proteinExistence type="predicted"/>
<organism evidence="1 2">
    <name type="scientific">Dentiscutata heterogama</name>
    <dbReference type="NCBI Taxonomy" id="1316150"/>
    <lineage>
        <taxon>Eukaryota</taxon>
        <taxon>Fungi</taxon>
        <taxon>Fungi incertae sedis</taxon>
        <taxon>Mucoromycota</taxon>
        <taxon>Glomeromycotina</taxon>
        <taxon>Glomeromycetes</taxon>
        <taxon>Diversisporales</taxon>
        <taxon>Gigasporaceae</taxon>
        <taxon>Dentiscutata</taxon>
    </lineage>
</organism>
<sequence length="69" mass="8287">MKYKENIKDFNKEKETLKTKSNKKKQILTLLRKKNFRDAFEIANSEKHITTWLGRGSEIKIDYIWVLKG</sequence>
<reference evidence="1" key="1">
    <citation type="submission" date="2021-06" db="EMBL/GenBank/DDBJ databases">
        <authorList>
            <person name="Kallberg Y."/>
            <person name="Tangrot J."/>
            <person name="Rosling A."/>
        </authorList>
    </citation>
    <scope>NUCLEOTIDE SEQUENCE</scope>
    <source>
        <strain evidence="1">IL203A</strain>
    </source>
</reference>
<evidence type="ECO:0000313" key="2">
    <source>
        <dbReference type="Proteomes" id="UP000789702"/>
    </source>
</evidence>
<accession>A0ACA9K2P8</accession>
<keyword evidence="2" id="KW-1185">Reference proteome</keyword>
<comment type="caution">
    <text evidence="1">The sequence shown here is derived from an EMBL/GenBank/DDBJ whole genome shotgun (WGS) entry which is preliminary data.</text>
</comment>
<gene>
    <name evidence="1" type="ORF">DHETER_LOCUS713</name>
</gene>
<protein>
    <submittedName>
        <fullName evidence="1">16870_t:CDS:1</fullName>
    </submittedName>
</protein>
<evidence type="ECO:0000313" key="1">
    <source>
        <dbReference type="EMBL" id="CAG8448599.1"/>
    </source>
</evidence>